<evidence type="ECO:0000256" key="1">
    <source>
        <dbReference type="SAM" id="MobiDB-lite"/>
    </source>
</evidence>
<sequence>MSVSTSCAIAHPKPSVSASIILPQRERKHYQRWQRLCTTLGPAQQGFVPSALEYENFQQWLKRQDSGYFSDHFDDLAEHVKTLLPDSTVSQVDPPVAAVCQHKMHPVAVGQRWLRCPVCTIDMHIKYLRVLKRALESAGGRAPTCTLMSSEFQDDVYSAWLYGKICALQELSRLERIAEQEADWSERNSRAQNKDLQTAQKALELYWSEIGGCDAKKSCQHPNKTVTFGQETRFDLGRPSAYFWQKSPRYETGKYTLSEQDHEDNNGTSEDTEVHDRPTRSQTDDAKGHDSTNQATDATDTLYEDEAQSFPDEDDSDSDWEDVESDEDEDISYIEDSDMDDGSILFETEEQTDFIVFEDA</sequence>
<feature type="region of interest" description="Disordered" evidence="1">
    <location>
        <begin position="257"/>
        <end position="341"/>
    </location>
</feature>
<evidence type="ECO:0000313" key="3">
    <source>
        <dbReference type="Proteomes" id="UP000799423"/>
    </source>
</evidence>
<dbReference type="Proteomes" id="UP000799423">
    <property type="component" value="Unassembled WGS sequence"/>
</dbReference>
<feature type="compositionally biased region" description="Acidic residues" evidence="1">
    <location>
        <begin position="302"/>
        <end position="341"/>
    </location>
</feature>
<dbReference type="EMBL" id="MU006299">
    <property type="protein sequence ID" value="KAF2852410.1"/>
    <property type="molecule type" value="Genomic_DNA"/>
</dbReference>
<protein>
    <submittedName>
        <fullName evidence="2">Uncharacterized protein</fullName>
    </submittedName>
</protein>
<feature type="compositionally biased region" description="Basic and acidic residues" evidence="1">
    <location>
        <begin position="272"/>
        <end position="290"/>
    </location>
</feature>
<name>A0A6A7BAN0_9PLEO</name>
<proteinExistence type="predicted"/>
<dbReference type="OrthoDB" id="3800453at2759"/>
<accession>A0A6A7BAN0</accession>
<organism evidence="2 3">
    <name type="scientific">Plenodomus tracheiphilus IPT5</name>
    <dbReference type="NCBI Taxonomy" id="1408161"/>
    <lineage>
        <taxon>Eukaryota</taxon>
        <taxon>Fungi</taxon>
        <taxon>Dikarya</taxon>
        <taxon>Ascomycota</taxon>
        <taxon>Pezizomycotina</taxon>
        <taxon>Dothideomycetes</taxon>
        <taxon>Pleosporomycetidae</taxon>
        <taxon>Pleosporales</taxon>
        <taxon>Pleosporineae</taxon>
        <taxon>Leptosphaeriaceae</taxon>
        <taxon>Plenodomus</taxon>
    </lineage>
</organism>
<keyword evidence="3" id="KW-1185">Reference proteome</keyword>
<dbReference type="AlphaFoldDB" id="A0A6A7BAN0"/>
<evidence type="ECO:0000313" key="2">
    <source>
        <dbReference type="EMBL" id="KAF2852410.1"/>
    </source>
</evidence>
<reference evidence="2" key="1">
    <citation type="submission" date="2020-01" db="EMBL/GenBank/DDBJ databases">
        <authorList>
            <consortium name="DOE Joint Genome Institute"/>
            <person name="Haridas S."/>
            <person name="Albert R."/>
            <person name="Binder M."/>
            <person name="Bloem J."/>
            <person name="Labutti K."/>
            <person name="Salamov A."/>
            <person name="Andreopoulos B."/>
            <person name="Baker S.E."/>
            <person name="Barry K."/>
            <person name="Bills G."/>
            <person name="Bluhm B.H."/>
            <person name="Cannon C."/>
            <person name="Castanera R."/>
            <person name="Culley D.E."/>
            <person name="Daum C."/>
            <person name="Ezra D."/>
            <person name="Gonzalez J.B."/>
            <person name="Henrissat B."/>
            <person name="Kuo A."/>
            <person name="Liang C."/>
            <person name="Lipzen A."/>
            <person name="Lutzoni F."/>
            <person name="Magnuson J."/>
            <person name="Mondo S."/>
            <person name="Nolan M."/>
            <person name="Ohm R."/>
            <person name="Pangilinan J."/>
            <person name="Park H.-J."/>
            <person name="Ramirez L."/>
            <person name="Alfaro M."/>
            <person name="Sun H."/>
            <person name="Tritt A."/>
            <person name="Yoshinaga Y."/>
            <person name="Zwiers L.-H."/>
            <person name="Turgeon B.G."/>
            <person name="Goodwin S.B."/>
            <person name="Spatafora J.W."/>
            <person name="Crous P.W."/>
            <person name="Grigoriev I.V."/>
        </authorList>
    </citation>
    <scope>NUCLEOTIDE SEQUENCE</scope>
    <source>
        <strain evidence="2">IPT5</strain>
    </source>
</reference>
<gene>
    <name evidence="2" type="ORF">T440DRAFT_43032</name>
</gene>